<feature type="disulfide bond" evidence="1">
    <location>
        <begin position="37"/>
        <end position="50"/>
    </location>
</feature>
<dbReference type="PANTHER" id="PTHR47881:SF1">
    <property type="entry name" value="TUMOR NECROSIS FACTOR RECEPTOR SUPERFAMILY MEMBER 4"/>
    <property type="match status" value="1"/>
</dbReference>
<keyword evidence="2" id="KW-0812">Transmembrane</keyword>
<dbReference type="InterPro" id="IPR020445">
    <property type="entry name" value="TNFR_4"/>
</dbReference>
<keyword evidence="2" id="KW-1133">Transmembrane helix</keyword>
<dbReference type="RefSeq" id="XP_033778525.1">
    <property type="nucleotide sequence ID" value="XM_033922634.1"/>
</dbReference>
<feature type="chain" id="PRO_5028200226" evidence="3">
    <location>
        <begin position="18"/>
        <end position="290"/>
    </location>
</feature>
<evidence type="ECO:0000313" key="5">
    <source>
        <dbReference type="Proteomes" id="UP000515159"/>
    </source>
</evidence>
<dbReference type="PROSITE" id="PS50050">
    <property type="entry name" value="TNFR_NGFR_2"/>
    <property type="match status" value="2"/>
</dbReference>
<dbReference type="SUPFAM" id="SSF57586">
    <property type="entry name" value="TNF receptor-like"/>
    <property type="match status" value="3"/>
</dbReference>
<dbReference type="OrthoDB" id="9950067at2759"/>
<evidence type="ECO:0000313" key="6">
    <source>
        <dbReference type="RefSeq" id="XP_033778525.1"/>
    </source>
</evidence>
<keyword evidence="3" id="KW-0732">Signal</keyword>
<keyword evidence="5" id="KW-1185">Reference proteome</keyword>
<gene>
    <name evidence="6" type="primary">TNFRSF4</name>
</gene>
<accession>A0A6P8PBY7</accession>
<dbReference type="CTD" id="7293"/>
<evidence type="ECO:0000256" key="3">
    <source>
        <dbReference type="SAM" id="SignalP"/>
    </source>
</evidence>
<evidence type="ECO:0000256" key="2">
    <source>
        <dbReference type="SAM" id="Phobius"/>
    </source>
</evidence>
<dbReference type="PROSITE" id="PS00652">
    <property type="entry name" value="TNFR_NGFR_1"/>
    <property type="match status" value="1"/>
</dbReference>
<dbReference type="AlphaFoldDB" id="A0A6P8PBY7"/>
<feature type="repeat" description="TNFR-Cys" evidence="1">
    <location>
        <begin position="20"/>
        <end position="58"/>
    </location>
</feature>
<keyword evidence="1" id="KW-1015">Disulfide bond</keyword>
<dbReference type="GeneID" id="117349328"/>
<dbReference type="InParanoid" id="A0A6P8PBY7"/>
<feature type="repeat" description="TNFR-Cys" evidence="1">
    <location>
        <begin position="60"/>
        <end position="101"/>
    </location>
</feature>
<reference evidence="6" key="1">
    <citation type="submission" date="2025-08" db="UniProtKB">
        <authorList>
            <consortium name="RefSeq"/>
        </authorList>
    </citation>
    <scope>IDENTIFICATION</scope>
</reference>
<feature type="transmembrane region" description="Helical" evidence="2">
    <location>
        <begin position="233"/>
        <end position="255"/>
    </location>
</feature>
<dbReference type="Proteomes" id="UP000515159">
    <property type="component" value="Chromosome 15"/>
</dbReference>
<proteinExistence type="predicted"/>
<evidence type="ECO:0000256" key="1">
    <source>
        <dbReference type="PROSITE-ProRule" id="PRU00206"/>
    </source>
</evidence>
<keyword evidence="2" id="KW-0472">Membrane</keyword>
<feature type="domain" description="TNFR-Cys" evidence="4">
    <location>
        <begin position="60"/>
        <end position="101"/>
    </location>
</feature>
<dbReference type="KEGG" id="gsh:117349328"/>
<dbReference type="SMART" id="SM00208">
    <property type="entry name" value="TNFR"/>
    <property type="match status" value="3"/>
</dbReference>
<feature type="disulfide bond" evidence="1">
    <location>
        <begin position="40"/>
        <end position="58"/>
    </location>
</feature>
<organism evidence="5 6">
    <name type="scientific">Geotrypetes seraphini</name>
    <name type="common">Gaboon caecilian</name>
    <name type="synonym">Caecilia seraphini</name>
    <dbReference type="NCBI Taxonomy" id="260995"/>
    <lineage>
        <taxon>Eukaryota</taxon>
        <taxon>Metazoa</taxon>
        <taxon>Chordata</taxon>
        <taxon>Craniata</taxon>
        <taxon>Vertebrata</taxon>
        <taxon>Euteleostomi</taxon>
        <taxon>Amphibia</taxon>
        <taxon>Gymnophiona</taxon>
        <taxon>Geotrypetes</taxon>
    </lineage>
</organism>
<feature type="disulfide bond" evidence="1">
    <location>
        <begin position="21"/>
        <end position="36"/>
    </location>
</feature>
<protein>
    <submittedName>
        <fullName evidence="6">Tumor necrosis factor receptor superfamily member 4 isoform X1</fullName>
    </submittedName>
</protein>
<dbReference type="GO" id="GO:0006954">
    <property type="term" value="P:inflammatory response"/>
    <property type="evidence" value="ECO:0007669"/>
    <property type="project" value="InterPro"/>
</dbReference>
<evidence type="ECO:0000259" key="4">
    <source>
        <dbReference type="PROSITE" id="PS50050"/>
    </source>
</evidence>
<name>A0A6P8PBY7_GEOSA</name>
<sequence>MWLQTLAMALSLTLTHGALTCSPEQYEFTDGGKERCCKRCPPGQELVKRCQGNQETQCQPCKSNYFSEKYNYDWCSKCSTCNENFGSRTMKKCTPTSNAVCRCADGTTADNPENTACRCPKGNQLVNKTSCIPCAEGYFSQKDDGKCMPWTNCTAQGRETLKNGTRVMDAVCGKNSIITSTFSVEPPRAETTVFTSARSATHGVHNISHSTNGSLTPTVPTHWSEIERIGCSFFLFIMGLILLGIAGVIILLMILQNCKKKHTPILQGLQAGRKSCRIPVQEEHTSLNKV</sequence>
<dbReference type="Pfam" id="PF00020">
    <property type="entry name" value="TNFR_c6"/>
    <property type="match status" value="3"/>
</dbReference>
<feature type="signal peptide" evidence="3">
    <location>
        <begin position="1"/>
        <end position="17"/>
    </location>
</feature>
<feature type="domain" description="TNFR-Cys" evidence="4">
    <location>
        <begin position="20"/>
        <end position="58"/>
    </location>
</feature>
<keyword evidence="6" id="KW-0675">Receptor</keyword>
<dbReference type="GO" id="GO:0005031">
    <property type="term" value="F:tumor necrosis factor receptor activity"/>
    <property type="evidence" value="ECO:0007669"/>
    <property type="project" value="InterPro"/>
</dbReference>
<dbReference type="InterPro" id="IPR001368">
    <property type="entry name" value="TNFR/NGFR_Cys_rich_reg"/>
</dbReference>
<dbReference type="PANTHER" id="PTHR47881">
    <property type="entry name" value="TUMOR NECROSIS FACTOR RECEPTOR SUBFAMILY MEMBER 4"/>
    <property type="match status" value="1"/>
</dbReference>
<comment type="caution">
    <text evidence="1">Lacks conserved residue(s) required for the propagation of feature annotation.</text>
</comment>
<dbReference type="FunCoup" id="A0A6P8PBY7">
    <property type="interactions" value="222"/>
</dbReference>
<dbReference type="Gene3D" id="2.10.50.10">
    <property type="entry name" value="Tumor Necrosis Factor Receptor, subunit A, domain 2"/>
    <property type="match status" value="3"/>
</dbReference>